<evidence type="ECO:0000313" key="2">
    <source>
        <dbReference type="Proteomes" id="UP001528920"/>
    </source>
</evidence>
<dbReference type="Proteomes" id="UP001528920">
    <property type="component" value="Unassembled WGS sequence"/>
</dbReference>
<gene>
    <name evidence="1" type="ORF">L3049_03440</name>
</gene>
<dbReference type="EMBL" id="JAKJSC010000001">
    <property type="protein sequence ID" value="MDE5417050.1"/>
    <property type="molecule type" value="Genomic_DNA"/>
</dbReference>
<name>A0ABT5VNM9_9BACT</name>
<evidence type="ECO:0000313" key="1">
    <source>
        <dbReference type="EMBL" id="MDE5417050.1"/>
    </source>
</evidence>
<proteinExistence type="predicted"/>
<comment type="caution">
    <text evidence="1">The sequence shown here is derived from an EMBL/GenBank/DDBJ whole genome shotgun (WGS) entry which is preliminary data.</text>
</comment>
<sequence length="219" mass="25780">MNSSTEQVRNRITQAIENGQNGKLRACKEDLRILYTSIKNEPFLLWEDAFISQLGKVIIMMLHMDLIDDEEQNIGLAHLSYVYITKGIEKEESLAPDYDTCELFRLRKDRIILLKSFDDSFVDSLQEFYYANEKAKDRDAYNLQRKTVLSRMPFLQFADIHAIEKDYKNLRNDEYLLETANYIEHDNEITAETLNEGSLLHKILYKHTLQKLKDGKLLY</sequence>
<dbReference type="RefSeq" id="WP_275108388.1">
    <property type="nucleotide sequence ID" value="NZ_JAKJSC010000001.1"/>
</dbReference>
<keyword evidence="2" id="KW-1185">Reference proteome</keyword>
<protein>
    <submittedName>
        <fullName evidence="1">Uncharacterized protein</fullName>
    </submittedName>
</protein>
<accession>A0ABT5VNM9</accession>
<organism evidence="1 2">
    <name type="scientific">Paralabilibaculum antarcticum</name>
    <dbReference type="NCBI Taxonomy" id="2912572"/>
    <lineage>
        <taxon>Bacteria</taxon>
        <taxon>Pseudomonadati</taxon>
        <taxon>Bacteroidota</taxon>
        <taxon>Bacteroidia</taxon>
        <taxon>Marinilabiliales</taxon>
        <taxon>Marinifilaceae</taxon>
        <taxon>Paralabilibaculum</taxon>
    </lineage>
</organism>
<reference evidence="1 2" key="1">
    <citation type="submission" date="2022-01" db="EMBL/GenBank/DDBJ databases">
        <title>Labilibaculum sp. nov, a marine bacterium isolated from Antarctica.</title>
        <authorList>
            <person name="Dai W."/>
        </authorList>
    </citation>
    <scope>NUCLEOTIDE SEQUENCE [LARGE SCALE GENOMIC DNA]</scope>
    <source>
        <strain evidence="1 2">DW002</strain>
    </source>
</reference>